<accession>A0AAE0YM29</accession>
<feature type="compositionally biased region" description="Basic and acidic residues" evidence="1">
    <location>
        <begin position="59"/>
        <end position="70"/>
    </location>
</feature>
<dbReference type="EMBL" id="JAWDGP010005880">
    <property type="protein sequence ID" value="KAK3750429.1"/>
    <property type="molecule type" value="Genomic_DNA"/>
</dbReference>
<keyword evidence="3" id="KW-1185">Reference proteome</keyword>
<evidence type="ECO:0000256" key="1">
    <source>
        <dbReference type="SAM" id="MobiDB-lite"/>
    </source>
</evidence>
<comment type="caution">
    <text evidence="2">The sequence shown here is derived from an EMBL/GenBank/DDBJ whole genome shotgun (WGS) entry which is preliminary data.</text>
</comment>
<feature type="region of interest" description="Disordered" evidence="1">
    <location>
        <begin position="38"/>
        <end position="130"/>
    </location>
</feature>
<gene>
    <name evidence="2" type="ORF">RRG08_062744</name>
</gene>
<proteinExistence type="predicted"/>
<dbReference type="AlphaFoldDB" id="A0AAE0YM29"/>
<evidence type="ECO:0000313" key="3">
    <source>
        <dbReference type="Proteomes" id="UP001283361"/>
    </source>
</evidence>
<reference evidence="2" key="1">
    <citation type="journal article" date="2023" name="G3 (Bethesda)">
        <title>A reference genome for the long-term kleptoplast-retaining sea slug Elysia crispata morphotype clarki.</title>
        <authorList>
            <person name="Eastman K.E."/>
            <person name="Pendleton A.L."/>
            <person name="Shaikh M.A."/>
            <person name="Suttiyut T."/>
            <person name="Ogas R."/>
            <person name="Tomko P."/>
            <person name="Gavelis G."/>
            <person name="Widhalm J.R."/>
            <person name="Wisecaver J.H."/>
        </authorList>
    </citation>
    <scope>NUCLEOTIDE SEQUENCE</scope>
    <source>
        <strain evidence="2">ECLA1</strain>
    </source>
</reference>
<sequence>MTLPDNEENSGLTILHSSARDKLSKTVGKVDLTAVKCEDKEVDDDPDNTDSSAVVGDDGNDKRMANGREGDGEEEKGVVVVDADDGDGDDDDDDDGDETATQQASDYNLGAEGGDLDTDADGFAADSQSGEYVSGNVLDSATASNRNPSASYGVAVDNINVFNLGNEDFKALLKFCVSAF</sequence>
<feature type="compositionally biased region" description="Acidic residues" evidence="1">
    <location>
        <begin position="82"/>
        <end position="98"/>
    </location>
</feature>
<dbReference type="Proteomes" id="UP001283361">
    <property type="component" value="Unassembled WGS sequence"/>
</dbReference>
<protein>
    <submittedName>
        <fullName evidence="2">Uncharacterized protein</fullName>
    </submittedName>
</protein>
<name>A0AAE0YM29_9GAST</name>
<organism evidence="2 3">
    <name type="scientific">Elysia crispata</name>
    <name type="common">lettuce slug</name>
    <dbReference type="NCBI Taxonomy" id="231223"/>
    <lineage>
        <taxon>Eukaryota</taxon>
        <taxon>Metazoa</taxon>
        <taxon>Spiralia</taxon>
        <taxon>Lophotrochozoa</taxon>
        <taxon>Mollusca</taxon>
        <taxon>Gastropoda</taxon>
        <taxon>Heterobranchia</taxon>
        <taxon>Euthyneura</taxon>
        <taxon>Panpulmonata</taxon>
        <taxon>Sacoglossa</taxon>
        <taxon>Placobranchoidea</taxon>
        <taxon>Plakobranchidae</taxon>
        <taxon>Elysia</taxon>
    </lineage>
</organism>
<evidence type="ECO:0000313" key="2">
    <source>
        <dbReference type="EMBL" id="KAK3750429.1"/>
    </source>
</evidence>